<protein>
    <submittedName>
        <fullName evidence="2">Uncharacterized protein</fullName>
    </submittedName>
</protein>
<dbReference type="Proteomes" id="UP000581769">
    <property type="component" value="Unassembled WGS sequence"/>
</dbReference>
<keyword evidence="1" id="KW-0812">Transmembrane</keyword>
<accession>A0A840J2Q7</accession>
<evidence type="ECO:0000256" key="1">
    <source>
        <dbReference type="SAM" id="Phobius"/>
    </source>
</evidence>
<proteinExistence type="predicted"/>
<keyword evidence="3" id="KW-1185">Reference proteome</keyword>
<feature type="transmembrane region" description="Helical" evidence="1">
    <location>
        <begin position="64"/>
        <end position="82"/>
    </location>
</feature>
<sequence length="135" mass="14485">MTEPTRRPKRPPVLIAALVALPLAALLFGMTATNLGGPGGANASLPSATVLISLLAIRFNWARVAALVALAILTVEWLPGAVHHLDDERTSQAATYVLIGTVLFVAGAVLAFLTPSNQYYRQAARWRNSRKQRLS</sequence>
<feature type="transmembrane region" description="Helical" evidence="1">
    <location>
        <begin position="39"/>
        <end position="57"/>
    </location>
</feature>
<keyword evidence="1" id="KW-0472">Membrane</keyword>
<feature type="transmembrane region" description="Helical" evidence="1">
    <location>
        <begin position="12"/>
        <end position="33"/>
    </location>
</feature>
<dbReference type="EMBL" id="JACHMG010000001">
    <property type="protein sequence ID" value="MBB4688340.1"/>
    <property type="molecule type" value="Genomic_DNA"/>
</dbReference>
<keyword evidence="1" id="KW-1133">Transmembrane helix</keyword>
<comment type="caution">
    <text evidence="2">The sequence shown here is derived from an EMBL/GenBank/DDBJ whole genome shotgun (WGS) entry which is preliminary data.</text>
</comment>
<dbReference type="AlphaFoldDB" id="A0A840J2Q7"/>
<name>A0A840J2Q7_9PSEU</name>
<reference evidence="2 3" key="1">
    <citation type="submission" date="2020-08" db="EMBL/GenBank/DDBJ databases">
        <title>Sequencing the genomes of 1000 actinobacteria strains.</title>
        <authorList>
            <person name="Klenk H.-P."/>
        </authorList>
    </citation>
    <scope>NUCLEOTIDE SEQUENCE [LARGE SCALE GENOMIC DNA]</scope>
    <source>
        <strain evidence="2 3">DSM 45859</strain>
    </source>
</reference>
<dbReference type="RefSeq" id="WP_184783039.1">
    <property type="nucleotide sequence ID" value="NZ_JACHMG010000001.1"/>
</dbReference>
<feature type="transmembrane region" description="Helical" evidence="1">
    <location>
        <begin position="94"/>
        <end position="113"/>
    </location>
</feature>
<gene>
    <name evidence="2" type="ORF">BJY18_005825</name>
</gene>
<evidence type="ECO:0000313" key="3">
    <source>
        <dbReference type="Proteomes" id="UP000581769"/>
    </source>
</evidence>
<evidence type="ECO:0000313" key="2">
    <source>
        <dbReference type="EMBL" id="MBB4688340.1"/>
    </source>
</evidence>
<organism evidence="2 3">
    <name type="scientific">Amycolatopsis jiangsuensis</name>
    <dbReference type="NCBI Taxonomy" id="1181879"/>
    <lineage>
        <taxon>Bacteria</taxon>
        <taxon>Bacillati</taxon>
        <taxon>Actinomycetota</taxon>
        <taxon>Actinomycetes</taxon>
        <taxon>Pseudonocardiales</taxon>
        <taxon>Pseudonocardiaceae</taxon>
        <taxon>Amycolatopsis</taxon>
    </lineage>
</organism>